<comment type="caution">
    <text evidence="7">The sequence shown here is derived from an EMBL/GenBank/DDBJ whole genome shotgun (WGS) entry which is preliminary data.</text>
</comment>
<feature type="transmembrane region" description="Helical" evidence="6">
    <location>
        <begin position="136"/>
        <end position="152"/>
    </location>
</feature>
<evidence type="ECO:0000256" key="2">
    <source>
        <dbReference type="ARBA" id="ARBA00022475"/>
    </source>
</evidence>
<evidence type="ECO:0000313" key="8">
    <source>
        <dbReference type="Proteomes" id="UP000287168"/>
    </source>
</evidence>
<evidence type="ECO:0000313" key="7">
    <source>
        <dbReference type="EMBL" id="RWY41801.1"/>
    </source>
</evidence>
<dbReference type="AlphaFoldDB" id="A0A444MCP7"/>
<reference evidence="7 8" key="1">
    <citation type="journal article" date="2015" name="Int. J. Syst. Evol. Microbiol.">
        <title>Gemmobacter intermedius sp. nov., isolated from a white stork (Ciconia ciconia).</title>
        <authorList>
            <person name="Kampfer P."/>
            <person name="Jerzak L."/>
            <person name="Wilharm G."/>
            <person name="Golke J."/>
            <person name="Busse H.J."/>
            <person name="Glaeser S.P."/>
        </authorList>
    </citation>
    <scope>NUCLEOTIDE SEQUENCE [LARGE SCALE GENOMIC DNA]</scope>
    <source>
        <strain evidence="7 8">119/4</strain>
    </source>
</reference>
<dbReference type="Pfam" id="PF02588">
    <property type="entry name" value="YitT_membrane"/>
    <property type="match status" value="1"/>
</dbReference>
<keyword evidence="8" id="KW-1185">Reference proteome</keyword>
<evidence type="ECO:0000256" key="1">
    <source>
        <dbReference type="ARBA" id="ARBA00004651"/>
    </source>
</evidence>
<dbReference type="InterPro" id="IPR003740">
    <property type="entry name" value="YitT"/>
</dbReference>
<keyword evidence="5 6" id="KW-0472">Membrane</keyword>
<dbReference type="InterPro" id="IPR051461">
    <property type="entry name" value="UPF0750_membrane"/>
</dbReference>
<feature type="transmembrane region" description="Helical" evidence="6">
    <location>
        <begin position="80"/>
        <end position="100"/>
    </location>
</feature>
<feature type="transmembrane region" description="Helical" evidence="6">
    <location>
        <begin position="164"/>
        <end position="194"/>
    </location>
</feature>
<organism evidence="7 8">
    <name type="scientific">Falsigemmobacter intermedius</name>
    <dbReference type="NCBI Taxonomy" id="1553448"/>
    <lineage>
        <taxon>Bacteria</taxon>
        <taxon>Pseudomonadati</taxon>
        <taxon>Pseudomonadota</taxon>
        <taxon>Alphaproteobacteria</taxon>
        <taxon>Rhodobacterales</taxon>
        <taxon>Paracoccaceae</taxon>
        <taxon>Falsigemmobacter</taxon>
    </lineage>
</organism>
<dbReference type="Proteomes" id="UP000287168">
    <property type="component" value="Unassembled WGS sequence"/>
</dbReference>
<proteinExistence type="predicted"/>
<sequence>MADLSQNLPRYTRLEDLQGLLIASVEGAFGVLLLGSAGLITGGTAGLALLISHATGLGFGWLFFLVNLPFYWFAWSKRGWTFTFKTFLSVAGVSALVELLPDWVNFSYLHPGMAAVLFGVIGGVGVLGLFRHGSSLGGVGIIAIILQDRFGIRAGWTQMAWDLCLFAAAAFLLPASLVGWSLLGAVILNIVIAMNHRRDWYLPG</sequence>
<dbReference type="EMBL" id="SBLC01000009">
    <property type="protein sequence ID" value="RWY41801.1"/>
    <property type="molecule type" value="Genomic_DNA"/>
</dbReference>
<feature type="transmembrane region" description="Helical" evidence="6">
    <location>
        <begin position="47"/>
        <end position="74"/>
    </location>
</feature>
<dbReference type="OrthoDB" id="3296441at2"/>
<feature type="transmembrane region" description="Helical" evidence="6">
    <location>
        <begin position="20"/>
        <end position="40"/>
    </location>
</feature>
<keyword evidence="2" id="KW-1003">Cell membrane</keyword>
<keyword evidence="3 6" id="KW-0812">Transmembrane</keyword>
<feature type="transmembrane region" description="Helical" evidence="6">
    <location>
        <begin position="112"/>
        <end position="130"/>
    </location>
</feature>
<evidence type="ECO:0000256" key="5">
    <source>
        <dbReference type="ARBA" id="ARBA00023136"/>
    </source>
</evidence>
<dbReference type="GO" id="GO:0005886">
    <property type="term" value="C:plasma membrane"/>
    <property type="evidence" value="ECO:0007669"/>
    <property type="project" value="UniProtKB-SubCell"/>
</dbReference>
<name>A0A444MCP7_9RHOB</name>
<evidence type="ECO:0000256" key="4">
    <source>
        <dbReference type="ARBA" id="ARBA00022989"/>
    </source>
</evidence>
<evidence type="ECO:0000256" key="3">
    <source>
        <dbReference type="ARBA" id="ARBA00022692"/>
    </source>
</evidence>
<protein>
    <submittedName>
        <fullName evidence="7">YitT family protein</fullName>
    </submittedName>
</protein>
<keyword evidence="4 6" id="KW-1133">Transmembrane helix</keyword>
<dbReference type="PANTHER" id="PTHR33545:SF5">
    <property type="entry name" value="UPF0750 MEMBRANE PROTEIN YITT"/>
    <property type="match status" value="1"/>
</dbReference>
<gene>
    <name evidence="7" type="ORF">EP867_08700</name>
</gene>
<dbReference type="PANTHER" id="PTHR33545">
    <property type="entry name" value="UPF0750 MEMBRANE PROTEIN YITT-RELATED"/>
    <property type="match status" value="1"/>
</dbReference>
<comment type="subcellular location">
    <subcellularLocation>
        <location evidence="1">Cell membrane</location>
        <topology evidence="1">Multi-pass membrane protein</topology>
    </subcellularLocation>
</comment>
<evidence type="ECO:0000256" key="6">
    <source>
        <dbReference type="SAM" id="Phobius"/>
    </source>
</evidence>
<accession>A0A444MCP7</accession>
<dbReference type="RefSeq" id="WP_128488216.1">
    <property type="nucleotide sequence ID" value="NZ_JBHLXB010000017.1"/>
</dbReference>